<name>A0ABP0NUL7_9DINO</name>
<proteinExistence type="predicted"/>
<protein>
    <submittedName>
        <fullName evidence="3">DUF1080 domain-containing protein</fullName>
    </submittedName>
</protein>
<dbReference type="Pfam" id="PF06439">
    <property type="entry name" value="3keto-disac_hyd"/>
    <property type="match status" value="1"/>
</dbReference>
<dbReference type="InterPro" id="IPR027417">
    <property type="entry name" value="P-loop_NTPase"/>
</dbReference>
<feature type="non-terminal residue" evidence="3">
    <location>
        <position position="340"/>
    </location>
</feature>
<dbReference type="Proteomes" id="UP001642464">
    <property type="component" value="Unassembled WGS sequence"/>
</dbReference>
<accession>A0ABP0NUL7</accession>
<reference evidence="3 4" key="1">
    <citation type="submission" date="2024-02" db="EMBL/GenBank/DDBJ databases">
        <authorList>
            <person name="Chen Y."/>
            <person name="Shah S."/>
            <person name="Dougan E. K."/>
            <person name="Thang M."/>
            <person name="Chan C."/>
        </authorList>
    </citation>
    <scope>NUCLEOTIDE SEQUENCE [LARGE SCALE GENOMIC DNA]</scope>
</reference>
<organism evidence="3 4">
    <name type="scientific">Durusdinium trenchii</name>
    <dbReference type="NCBI Taxonomy" id="1381693"/>
    <lineage>
        <taxon>Eukaryota</taxon>
        <taxon>Sar</taxon>
        <taxon>Alveolata</taxon>
        <taxon>Dinophyceae</taxon>
        <taxon>Suessiales</taxon>
        <taxon>Symbiodiniaceae</taxon>
        <taxon>Durusdinium</taxon>
    </lineage>
</organism>
<feature type="domain" description="ORC1/DEAH AAA+ ATPase" evidence="2">
    <location>
        <begin position="234"/>
        <end position="336"/>
    </location>
</feature>
<dbReference type="SUPFAM" id="SSF52540">
    <property type="entry name" value="P-loop containing nucleoside triphosphate hydrolases"/>
    <property type="match status" value="1"/>
</dbReference>
<comment type="caution">
    <text evidence="3">The sequence shown here is derived from an EMBL/GenBank/DDBJ whole genome shotgun (WGS) entry which is preliminary data.</text>
</comment>
<dbReference type="Gene3D" id="3.40.50.300">
    <property type="entry name" value="P-loop containing nucleotide triphosphate hydrolases"/>
    <property type="match status" value="1"/>
</dbReference>
<feature type="domain" description="3-keto-alpha-glucoside-1,2-lyase/3-keto-2-hydroxy-glucal hydratase" evidence="1">
    <location>
        <begin position="2"/>
        <end position="153"/>
    </location>
</feature>
<evidence type="ECO:0000259" key="1">
    <source>
        <dbReference type="Pfam" id="PF06439"/>
    </source>
</evidence>
<dbReference type="EMBL" id="CAXAMM010031098">
    <property type="protein sequence ID" value="CAK9067470.1"/>
    <property type="molecule type" value="Genomic_DNA"/>
</dbReference>
<keyword evidence="4" id="KW-1185">Reference proteome</keyword>
<dbReference type="InterPro" id="IPR049945">
    <property type="entry name" value="AAA_22"/>
</dbReference>
<dbReference type="Pfam" id="PF13401">
    <property type="entry name" value="AAA_22"/>
    <property type="match status" value="1"/>
</dbReference>
<sequence>EGFVPLFDGESLDGWIGATDAYTVEEGCISSLPDKSGNLYTAGQYANFVLRFEFQLDPGANNGIGLRVPYGGRASYEGFEIQLLDDDADRYAKLNPYQFCGSVYGIIPAKRGALKPAGEWNSLEIRLDGRDIRITMNGTVIVDGNLDEASTPQTLDGKDHPGLNQTTGWRWPPLLDSDEFRESRSMDGQNLAAEPTGYLRDFRRLIDPPIQRTAAWTEAITRLRFVVEQGRSDALVGPRGSGKSTLLRELAIDLERAGWRTSRIDLTGMPGASLAPRIADSLGLGLPPQTPLSQVWRTVTEYCEGLRRCELTRVLILDHVDQCLPDAVEDLKRWLRISAY</sequence>
<feature type="non-terminal residue" evidence="3">
    <location>
        <position position="1"/>
    </location>
</feature>
<evidence type="ECO:0000313" key="4">
    <source>
        <dbReference type="Proteomes" id="UP001642464"/>
    </source>
</evidence>
<dbReference type="Gene3D" id="2.60.120.560">
    <property type="entry name" value="Exo-inulinase, domain 1"/>
    <property type="match status" value="1"/>
</dbReference>
<evidence type="ECO:0000259" key="2">
    <source>
        <dbReference type="Pfam" id="PF13401"/>
    </source>
</evidence>
<gene>
    <name evidence="3" type="ORF">SCF082_LOCUS34143</name>
</gene>
<dbReference type="InterPro" id="IPR010496">
    <property type="entry name" value="AL/BT2_dom"/>
</dbReference>
<evidence type="ECO:0000313" key="3">
    <source>
        <dbReference type="EMBL" id="CAK9067470.1"/>
    </source>
</evidence>